<dbReference type="Proteomes" id="UP000184603">
    <property type="component" value="Unassembled WGS sequence"/>
</dbReference>
<proteinExistence type="predicted"/>
<dbReference type="EMBL" id="FRFE01000012">
    <property type="protein sequence ID" value="SHO49015.1"/>
    <property type="molecule type" value="Genomic_DNA"/>
</dbReference>
<keyword evidence="2" id="KW-1185">Reference proteome</keyword>
<protein>
    <submittedName>
        <fullName evidence="1">Uncharacterized protein</fullName>
    </submittedName>
</protein>
<reference evidence="1 2" key="1">
    <citation type="submission" date="2016-12" db="EMBL/GenBank/DDBJ databases">
        <authorList>
            <person name="Song W.-J."/>
            <person name="Kurnit D.M."/>
        </authorList>
    </citation>
    <scope>NUCLEOTIDE SEQUENCE [LARGE SCALE GENOMIC DNA]</scope>
    <source>
        <strain evidence="1 2">DSM 18488</strain>
    </source>
</reference>
<dbReference type="NCBIfam" id="NF040734">
    <property type="entry name" value="CC-COOH_SaoC"/>
    <property type="match status" value="1"/>
</dbReference>
<evidence type="ECO:0000313" key="1">
    <source>
        <dbReference type="EMBL" id="SHO49015.1"/>
    </source>
</evidence>
<name>A0A1M7Y8P5_9BACT</name>
<gene>
    <name evidence="1" type="ORF">SAMN02745220_02617</name>
</gene>
<dbReference type="STRING" id="1121416.SAMN02745220_02617"/>
<evidence type="ECO:0000313" key="2">
    <source>
        <dbReference type="Proteomes" id="UP000184603"/>
    </source>
</evidence>
<accession>A0A1M7Y8P5</accession>
<dbReference type="RefSeq" id="WP_073613906.1">
    <property type="nucleotide sequence ID" value="NZ_FRFE01000012.1"/>
</dbReference>
<organism evidence="1 2">
    <name type="scientific">Desulfopila aestuarii DSM 18488</name>
    <dbReference type="NCBI Taxonomy" id="1121416"/>
    <lineage>
        <taxon>Bacteria</taxon>
        <taxon>Pseudomonadati</taxon>
        <taxon>Thermodesulfobacteriota</taxon>
        <taxon>Desulfobulbia</taxon>
        <taxon>Desulfobulbales</taxon>
        <taxon>Desulfocapsaceae</taxon>
        <taxon>Desulfopila</taxon>
    </lineage>
</organism>
<dbReference type="AlphaFoldDB" id="A0A1M7Y8P5"/>
<sequence>MIQVHSTILLLLICLFLWGCGGDDRSGTEVGDQRNFSEEAAGKLPLLSHFLKLHPDRVILKYAEADLDDDGRKDIIVIYRADGEKNQMSVIRNVVAAPVETNPLPAPISDQMIQFRNIDDTPPLEFILQGRKGAKVGYAIFRIEEGVLVDLFGDGMEDCC</sequence>
<dbReference type="OrthoDB" id="1701802at2"/>